<dbReference type="EMBL" id="BMUT01000001">
    <property type="protein sequence ID" value="GGX63037.1"/>
    <property type="molecule type" value="Genomic_DNA"/>
</dbReference>
<feature type="region of interest" description="Disordered" evidence="1">
    <location>
        <begin position="89"/>
        <end position="111"/>
    </location>
</feature>
<organism evidence="2 3">
    <name type="scientific">Streptomyces hiroshimensis</name>
    <dbReference type="NCBI Taxonomy" id="66424"/>
    <lineage>
        <taxon>Bacteria</taxon>
        <taxon>Bacillati</taxon>
        <taxon>Actinomycetota</taxon>
        <taxon>Actinomycetes</taxon>
        <taxon>Kitasatosporales</taxon>
        <taxon>Streptomycetaceae</taxon>
        <taxon>Streptomyces</taxon>
    </lineage>
</organism>
<evidence type="ECO:0000313" key="3">
    <source>
        <dbReference type="Proteomes" id="UP000659223"/>
    </source>
</evidence>
<sequence>MELGEYRRVGDRPPPTPIERPDNATRFLANTLANVAAWRAAEAAQTPCEGAASELAARFTPQEFEHVVRLLADDGTPASMALLQALSNEDEERIGDVSAGEWVSRPAPSLR</sequence>
<evidence type="ECO:0000313" key="2">
    <source>
        <dbReference type="EMBL" id="GGX63037.1"/>
    </source>
</evidence>
<protein>
    <submittedName>
        <fullName evidence="2">Uncharacterized protein</fullName>
    </submittedName>
</protein>
<reference evidence="3" key="1">
    <citation type="journal article" date="2019" name="Int. J. Syst. Evol. Microbiol.">
        <title>The Global Catalogue of Microorganisms (GCM) 10K type strain sequencing project: providing services to taxonomists for standard genome sequencing and annotation.</title>
        <authorList>
            <consortium name="The Broad Institute Genomics Platform"/>
            <consortium name="The Broad Institute Genome Sequencing Center for Infectious Disease"/>
            <person name="Wu L."/>
            <person name="Ma J."/>
        </authorList>
    </citation>
    <scope>NUCLEOTIDE SEQUENCE [LARGE SCALE GENOMIC DNA]</scope>
    <source>
        <strain evidence="3">JCM 4586</strain>
    </source>
</reference>
<dbReference type="RefSeq" id="WP_190019852.1">
    <property type="nucleotide sequence ID" value="NZ_BMUT01000001.1"/>
</dbReference>
<comment type="caution">
    <text evidence="2">The sequence shown here is derived from an EMBL/GenBank/DDBJ whole genome shotgun (WGS) entry which is preliminary data.</text>
</comment>
<feature type="region of interest" description="Disordered" evidence="1">
    <location>
        <begin position="1"/>
        <end position="22"/>
    </location>
</feature>
<keyword evidence="3" id="KW-1185">Reference proteome</keyword>
<accession>A0ABQ2Y643</accession>
<dbReference type="Proteomes" id="UP000659223">
    <property type="component" value="Unassembled WGS sequence"/>
</dbReference>
<gene>
    <name evidence="2" type="ORF">GCM10010324_04730</name>
</gene>
<proteinExistence type="predicted"/>
<evidence type="ECO:0000256" key="1">
    <source>
        <dbReference type="SAM" id="MobiDB-lite"/>
    </source>
</evidence>
<feature type="compositionally biased region" description="Basic and acidic residues" evidence="1">
    <location>
        <begin position="1"/>
        <end position="11"/>
    </location>
</feature>
<name>A0ABQ2Y643_9ACTN</name>